<dbReference type="PROSITE" id="PS00678">
    <property type="entry name" value="WD_REPEATS_1"/>
    <property type="match status" value="3"/>
</dbReference>
<dbReference type="InterPro" id="IPR001680">
    <property type="entry name" value="WD40_rpt"/>
</dbReference>
<evidence type="ECO:0000313" key="5">
    <source>
        <dbReference type="EMBL" id="RSH76545.1"/>
    </source>
</evidence>
<keyword evidence="6" id="KW-1185">Reference proteome</keyword>
<proteinExistence type="predicted"/>
<dbReference type="PRINTS" id="PR00320">
    <property type="entry name" value="GPROTEINBRPT"/>
</dbReference>
<protein>
    <recommendedName>
        <fullName evidence="4">WDR5-like beta-propeller domain-containing protein</fullName>
    </recommendedName>
</protein>
<reference evidence="5 6" key="1">
    <citation type="submission" date="2018-11" db="EMBL/GenBank/DDBJ databases">
        <title>Genome sequence of Apiotrichum porosum DSM 27194.</title>
        <authorList>
            <person name="Aliyu H."/>
            <person name="Gorte O."/>
            <person name="Ochsenreither K."/>
        </authorList>
    </citation>
    <scope>NUCLEOTIDE SEQUENCE [LARGE SCALE GENOMIC DNA]</scope>
    <source>
        <strain evidence="5 6">DSM 27194</strain>
    </source>
</reference>
<comment type="caution">
    <text evidence="5">The sequence shown here is derived from an EMBL/GenBank/DDBJ whole genome shotgun (WGS) entry which is preliminary data.</text>
</comment>
<dbReference type="SUPFAM" id="SSF50978">
    <property type="entry name" value="WD40 repeat-like"/>
    <property type="match status" value="1"/>
</dbReference>
<dbReference type="GeneID" id="39590077"/>
<dbReference type="InterPro" id="IPR020472">
    <property type="entry name" value="WD40_PAC1"/>
</dbReference>
<evidence type="ECO:0000256" key="2">
    <source>
        <dbReference type="ARBA" id="ARBA00022737"/>
    </source>
</evidence>
<dbReference type="PROSITE" id="PS50294">
    <property type="entry name" value="WD_REPEATS_REGION"/>
    <property type="match status" value="3"/>
</dbReference>
<feature type="domain" description="WDR5-like beta-propeller" evidence="4">
    <location>
        <begin position="28"/>
        <end position="361"/>
    </location>
</feature>
<feature type="repeat" description="WD" evidence="3">
    <location>
        <begin position="160"/>
        <end position="201"/>
    </location>
</feature>
<evidence type="ECO:0000256" key="1">
    <source>
        <dbReference type="ARBA" id="ARBA00022574"/>
    </source>
</evidence>
<keyword evidence="2" id="KW-0677">Repeat</keyword>
<dbReference type="PANTHER" id="PTHR19848">
    <property type="entry name" value="WD40 REPEAT PROTEIN"/>
    <property type="match status" value="1"/>
</dbReference>
<gene>
    <name evidence="5" type="ORF">EHS24_005534</name>
</gene>
<dbReference type="Pfam" id="PF25175">
    <property type="entry name" value="Beta-prop_WDR5"/>
    <property type="match status" value="1"/>
</dbReference>
<feature type="repeat" description="WD" evidence="3">
    <location>
        <begin position="71"/>
        <end position="102"/>
    </location>
</feature>
<dbReference type="InterPro" id="IPR015943">
    <property type="entry name" value="WD40/YVTN_repeat-like_dom_sf"/>
</dbReference>
<evidence type="ECO:0000256" key="3">
    <source>
        <dbReference type="PROSITE-ProRule" id="PRU00221"/>
    </source>
</evidence>
<keyword evidence="1 3" id="KW-0853">WD repeat</keyword>
<feature type="repeat" description="WD" evidence="3">
    <location>
        <begin position="29"/>
        <end position="70"/>
    </location>
</feature>
<sequence>MAIQLDSADTAGPSTEGPSAACFQPAATLKAHTRAVTALRFSHDGTTLVSAGADGYVHFWNAANGEHKRSLRAHRMGINDMSLSPDGLYLATASDDGTALVFAMDPLAQSRPGPLRTLTGHTAPVLSVAFGPRANLLATGSYDESAIVWDLRRGKAIQTLPAHAEAIWTVGWDAEGALVLTGGADGLIRLWDVNTGQCLKTFDNESNSPVSSAAFTPSTFFIMSATLSSTIRIYSLHNGKVLKTLQASEYVSEKYPCPALVFAGQAAPQVNGHAEKDPNSMDVDDGALSAAPAPARKTPRPAWVVAGSENGKTIIWDLQERRVLQVLEGHTSPVVALAVHPSGKSIATGSLEPEKSIKLWHT</sequence>
<dbReference type="CDD" id="cd00200">
    <property type="entry name" value="WD40"/>
    <property type="match status" value="1"/>
</dbReference>
<dbReference type="PROSITE" id="PS50082">
    <property type="entry name" value="WD_REPEATS_2"/>
    <property type="match status" value="4"/>
</dbReference>
<name>A0A427XCH0_9TREE</name>
<dbReference type="SMART" id="SM00320">
    <property type="entry name" value="WD40"/>
    <property type="match status" value="7"/>
</dbReference>
<evidence type="ECO:0000259" key="4">
    <source>
        <dbReference type="Pfam" id="PF25175"/>
    </source>
</evidence>
<feature type="repeat" description="WD" evidence="3">
    <location>
        <begin position="118"/>
        <end position="159"/>
    </location>
</feature>
<dbReference type="STRING" id="105984.A0A427XCH0"/>
<accession>A0A427XCH0</accession>
<dbReference type="RefSeq" id="XP_028471692.1">
    <property type="nucleotide sequence ID" value="XM_028621057.1"/>
</dbReference>
<dbReference type="InterPro" id="IPR036322">
    <property type="entry name" value="WD40_repeat_dom_sf"/>
</dbReference>
<dbReference type="OrthoDB" id="674604at2759"/>
<organism evidence="5 6">
    <name type="scientific">Apiotrichum porosum</name>
    <dbReference type="NCBI Taxonomy" id="105984"/>
    <lineage>
        <taxon>Eukaryota</taxon>
        <taxon>Fungi</taxon>
        <taxon>Dikarya</taxon>
        <taxon>Basidiomycota</taxon>
        <taxon>Agaricomycotina</taxon>
        <taxon>Tremellomycetes</taxon>
        <taxon>Trichosporonales</taxon>
        <taxon>Trichosporonaceae</taxon>
        <taxon>Apiotrichum</taxon>
    </lineage>
</organism>
<dbReference type="PANTHER" id="PTHR19848:SF8">
    <property type="entry name" value="F-BOX AND WD REPEAT DOMAIN CONTAINING 7"/>
    <property type="match status" value="1"/>
</dbReference>
<dbReference type="EMBL" id="RSCE01000024">
    <property type="protein sequence ID" value="RSH76545.1"/>
    <property type="molecule type" value="Genomic_DNA"/>
</dbReference>
<dbReference type="AlphaFoldDB" id="A0A427XCH0"/>
<dbReference type="InterPro" id="IPR059122">
    <property type="entry name" value="Beta-prop_WDR5-like"/>
</dbReference>
<dbReference type="Gene3D" id="2.130.10.10">
    <property type="entry name" value="YVTN repeat-like/Quinoprotein amine dehydrogenase"/>
    <property type="match status" value="1"/>
</dbReference>
<dbReference type="Proteomes" id="UP000279236">
    <property type="component" value="Unassembled WGS sequence"/>
</dbReference>
<evidence type="ECO:0000313" key="6">
    <source>
        <dbReference type="Proteomes" id="UP000279236"/>
    </source>
</evidence>
<dbReference type="InterPro" id="IPR019775">
    <property type="entry name" value="WD40_repeat_CS"/>
</dbReference>